<proteinExistence type="predicted"/>
<name>A0A1G6UYF2_9BACI</name>
<dbReference type="AlphaFoldDB" id="A0A1G6UYF2"/>
<dbReference type="PROSITE" id="PS51257">
    <property type="entry name" value="PROKAR_LIPOPROTEIN"/>
    <property type="match status" value="1"/>
</dbReference>
<gene>
    <name evidence="3" type="ORF">SAMN04487767_106147</name>
</gene>
<evidence type="ECO:0000313" key="3">
    <source>
        <dbReference type="EMBL" id="SDD46359.1"/>
    </source>
</evidence>
<sequence>MKRFNSTFLILIVLVLLMGCNNGNSEPASPSETKEVMTKKKQNTSNDDLVGTEFKVAPKGDISSPKRLFTAENGNYISSVKIVSKFPNDVKYKLLFLVDYEKAEFNVENEIEKKSYIDVSVSANQQKTFNVEFKNLKKGLHDVIAILIREPNKFLNEDRYIPADHFYVFQRFQIKNGNEDVMKQIEFTEINKEKEGDLKEKQLFITKNIDFNPEDVLNIINKKDIGQDYWLHLYAQKNEKFVIIPMIGYEIYPNLTNGMYYKSNYDSDISLKLNFKDSDLSKKKNQINILLVRNPYTNLEEKGGGIAHPELQFLDGLNRVQVQ</sequence>
<dbReference type="EMBL" id="FMZR01000006">
    <property type="protein sequence ID" value="SDD46359.1"/>
    <property type="molecule type" value="Genomic_DNA"/>
</dbReference>
<feature type="region of interest" description="Disordered" evidence="1">
    <location>
        <begin position="25"/>
        <end position="46"/>
    </location>
</feature>
<dbReference type="Proteomes" id="UP000183507">
    <property type="component" value="Unassembled WGS sequence"/>
</dbReference>
<organism evidence="3 4">
    <name type="scientific">Bacillus wiedmannii</name>
    <dbReference type="NCBI Taxonomy" id="1890302"/>
    <lineage>
        <taxon>Bacteria</taxon>
        <taxon>Bacillati</taxon>
        <taxon>Bacillota</taxon>
        <taxon>Bacilli</taxon>
        <taxon>Bacillales</taxon>
        <taxon>Bacillaceae</taxon>
        <taxon>Bacillus</taxon>
        <taxon>Bacillus cereus group</taxon>
    </lineage>
</organism>
<evidence type="ECO:0000313" key="4">
    <source>
        <dbReference type="Proteomes" id="UP000183507"/>
    </source>
</evidence>
<feature type="chain" id="PRO_5010179427" description="Lipoprotein" evidence="2">
    <location>
        <begin position="26"/>
        <end position="323"/>
    </location>
</feature>
<evidence type="ECO:0008006" key="5">
    <source>
        <dbReference type="Google" id="ProtNLM"/>
    </source>
</evidence>
<feature type="signal peptide" evidence="2">
    <location>
        <begin position="1"/>
        <end position="25"/>
    </location>
</feature>
<accession>A0A1G6UYF2</accession>
<evidence type="ECO:0000256" key="1">
    <source>
        <dbReference type="SAM" id="MobiDB-lite"/>
    </source>
</evidence>
<evidence type="ECO:0000256" key="2">
    <source>
        <dbReference type="SAM" id="SignalP"/>
    </source>
</evidence>
<reference evidence="4" key="1">
    <citation type="submission" date="2016-10" db="EMBL/GenBank/DDBJ databases">
        <authorList>
            <person name="Varghese N."/>
        </authorList>
    </citation>
    <scope>NUCLEOTIDE SEQUENCE [LARGE SCALE GENOMIC DNA]</scope>
    <source>
        <strain evidence="4">KPR-7A</strain>
    </source>
</reference>
<dbReference type="RefSeq" id="WP_064472850.1">
    <property type="nucleotide sequence ID" value="NZ_FMZR01000006.1"/>
</dbReference>
<keyword evidence="2" id="KW-0732">Signal</keyword>
<protein>
    <recommendedName>
        <fullName evidence="5">Lipoprotein</fullName>
    </recommendedName>
</protein>